<dbReference type="GeneID" id="25901709"/>
<evidence type="ECO:0008006" key="9">
    <source>
        <dbReference type="Google" id="ProtNLM"/>
    </source>
</evidence>
<sequence length="249" mass="27528">MRGLLSAVVFALTALDATVQAAARMSTARARGAHLLSVLSAAQEIDVEPKKVKVELYMESMCPFCSTFLQGALTKAWEDPIIRDIMEINVIPYGNAHEIPNPTAADDYGYQCQHGPNECRGNLQMACAKHVLKDSEKWFPYIRCLEIDNPRDPASAASECENILMLPDEEIVAISHCVTSDLGKKLIHENAVKTMSLKPPHKYVPWIVVNDKHTDELQAAAQSDLIALVCELYTGKRPTACPTNSSYRE</sequence>
<evidence type="ECO:0000313" key="7">
    <source>
        <dbReference type="EMBL" id="KNC86668.1"/>
    </source>
</evidence>
<organism evidence="7 8">
    <name type="scientific">Sphaeroforma arctica JP610</name>
    <dbReference type="NCBI Taxonomy" id="667725"/>
    <lineage>
        <taxon>Eukaryota</taxon>
        <taxon>Ichthyosporea</taxon>
        <taxon>Ichthyophonida</taxon>
        <taxon>Sphaeroforma</taxon>
    </lineage>
</organism>
<gene>
    <name evidence="7" type="ORF">SARC_01205</name>
</gene>
<keyword evidence="5" id="KW-0325">Glycoprotein</keyword>
<dbReference type="InterPro" id="IPR004911">
    <property type="entry name" value="Interferon-induced_GILT"/>
</dbReference>
<keyword evidence="3" id="KW-0964">Secreted</keyword>
<name>A0A0L0GEK0_9EUKA</name>
<dbReference type="STRING" id="667725.A0A0L0GEK0"/>
<dbReference type="EMBL" id="KQ241642">
    <property type="protein sequence ID" value="KNC86668.1"/>
    <property type="molecule type" value="Genomic_DNA"/>
</dbReference>
<protein>
    <recommendedName>
        <fullName evidence="9">Saposin A-type domain-containing protein</fullName>
    </recommendedName>
</protein>
<evidence type="ECO:0000256" key="6">
    <source>
        <dbReference type="SAM" id="SignalP"/>
    </source>
</evidence>
<dbReference type="GO" id="GO:0016671">
    <property type="term" value="F:oxidoreductase activity, acting on a sulfur group of donors, disulfide as acceptor"/>
    <property type="evidence" value="ECO:0007669"/>
    <property type="project" value="InterPro"/>
</dbReference>
<accession>A0A0L0GEK0</accession>
<evidence type="ECO:0000256" key="4">
    <source>
        <dbReference type="ARBA" id="ARBA00022729"/>
    </source>
</evidence>
<dbReference type="GO" id="GO:0005576">
    <property type="term" value="C:extracellular region"/>
    <property type="evidence" value="ECO:0007669"/>
    <property type="project" value="UniProtKB-SubCell"/>
</dbReference>
<comment type="similarity">
    <text evidence="2">Belongs to the GILT family.</text>
</comment>
<dbReference type="PANTHER" id="PTHR13234">
    <property type="entry name" value="GAMMA-INTERFERON INDUCIBLE LYSOSOMAL THIOL REDUCTASE GILT"/>
    <property type="match status" value="1"/>
</dbReference>
<keyword evidence="4 6" id="KW-0732">Signal</keyword>
<dbReference type="AlphaFoldDB" id="A0A0L0GEK0"/>
<evidence type="ECO:0000256" key="1">
    <source>
        <dbReference type="ARBA" id="ARBA00004613"/>
    </source>
</evidence>
<evidence type="ECO:0000256" key="5">
    <source>
        <dbReference type="ARBA" id="ARBA00023180"/>
    </source>
</evidence>
<comment type="subcellular location">
    <subcellularLocation>
        <location evidence="1">Secreted</location>
    </subcellularLocation>
</comment>
<dbReference type="Proteomes" id="UP000054560">
    <property type="component" value="Unassembled WGS sequence"/>
</dbReference>
<dbReference type="PANTHER" id="PTHR13234:SF8">
    <property type="entry name" value="GAMMA-INTERFERON-INDUCIBLE LYSOSOMAL THIOL REDUCTASE"/>
    <property type="match status" value="1"/>
</dbReference>
<proteinExistence type="inferred from homology"/>
<evidence type="ECO:0000313" key="8">
    <source>
        <dbReference type="Proteomes" id="UP000054560"/>
    </source>
</evidence>
<dbReference type="RefSeq" id="XP_014160570.1">
    <property type="nucleotide sequence ID" value="XM_014305095.1"/>
</dbReference>
<keyword evidence="8" id="KW-1185">Reference proteome</keyword>
<dbReference type="OrthoDB" id="958254at2759"/>
<dbReference type="eggNOG" id="KOG3160">
    <property type="taxonomic scope" value="Eukaryota"/>
</dbReference>
<feature type="chain" id="PRO_5005539419" description="Saposin A-type domain-containing protein" evidence="6">
    <location>
        <begin position="22"/>
        <end position="249"/>
    </location>
</feature>
<evidence type="ECO:0000256" key="3">
    <source>
        <dbReference type="ARBA" id="ARBA00022525"/>
    </source>
</evidence>
<dbReference type="Pfam" id="PF03227">
    <property type="entry name" value="GILT"/>
    <property type="match status" value="1"/>
</dbReference>
<feature type="signal peptide" evidence="6">
    <location>
        <begin position="1"/>
        <end position="21"/>
    </location>
</feature>
<reference evidence="7 8" key="1">
    <citation type="submission" date="2011-02" db="EMBL/GenBank/DDBJ databases">
        <title>The Genome Sequence of Sphaeroforma arctica JP610.</title>
        <authorList>
            <consortium name="The Broad Institute Genome Sequencing Platform"/>
            <person name="Russ C."/>
            <person name="Cuomo C."/>
            <person name="Young S.K."/>
            <person name="Zeng Q."/>
            <person name="Gargeya S."/>
            <person name="Alvarado L."/>
            <person name="Berlin A."/>
            <person name="Chapman S.B."/>
            <person name="Chen Z."/>
            <person name="Freedman E."/>
            <person name="Gellesch M."/>
            <person name="Goldberg J."/>
            <person name="Griggs A."/>
            <person name="Gujja S."/>
            <person name="Heilman E."/>
            <person name="Heiman D."/>
            <person name="Howarth C."/>
            <person name="Mehta T."/>
            <person name="Neiman D."/>
            <person name="Pearson M."/>
            <person name="Roberts A."/>
            <person name="Saif S."/>
            <person name="Shea T."/>
            <person name="Shenoy N."/>
            <person name="Sisk P."/>
            <person name="Stolte C."/>
            <person name="Sykes S."/>
            <person name="White J."/>
            <person name="Yandava C."/>
            <person name="Burger G."/>
            <person name="Gray M.W."/>
            <person name="Holland P.W.H."/>
            <person name="King N."/>
            <person name="Lang F.B.F."/>
            <person name="Roger A.J."/>
            <person name="Ruiz-Trillo I."/>
            <person name="Haas B."/>
            <person name="Nusbaum C."/>
            <person name="Birren B."/>
        </authorList>
    </citation>
    <scope>NUCLEOTIDE SEQUENCE [LARGE SCALE GENOMIC DNA]</scope>
    <source>
        <strain evidence="7 8">JP610</strain>
    </source>
</reference>
<evidence type="ECO:0000256" key="2">
    <source>
        <dbReference type="ARBA" id="ARBA00005679"/>
    </source>
</evidence>